<keyword evidence="3" id="KW-1185">Reference proteome</keyword>
<evidence type="ECO:0000256" key="1">
    <source>
        <dbReference type="SAM" id="MobiDB-lite"/>
    </source>
</evidence>
<protein>
    <submittedName>
        <fullName evidence="2">Uncharacterized protein</fullName>
    </submittedName>
</protein>
<proteinExistence type="predicted"/>
<evidence type="ECO:0000313" key="2">
    <source>
        <dbReference type="EMBL" id="PVD20826.1"/>
    </source>
</evidence>
<feature type="compositionally biased region" description="Basic and acidic residues" evidence="1">
    <location>
        <begin position="62"/>
        <end position="77"/>
    </location>
</feature>
<dbReference type="EMBL" id="PZQS01000012">
    <property type="protein sequence ID" value="PVD20826.1"/>
    <property type="molecule type" value="Genomic_DNA"/>
</dbReference>
<feature type="compositionally biased region" description="Basic and acidic residues" evidence="1">
    <location>
        <begin position="30"/>
        <end position="44"/>
    </location>
</feature>
<evidence type="ECO:0000313" key="3">
    <source>
        <dbReference type="Proteomes" id="UP000245119"/>
    </source>
</evidence>
<reference evidence="2 3" key="1">
    <citation type="submission" date="2018-04" db="EMBL/GenBank/DDBJ databases">
        <title>The genome of golden apple snail Pomacea canaliculata provides insight into stress tolerance and invasive adaptation.</title>
        <authorList>
            <person name="Liu C."/>
            <person name="Liu B."/>
            <person name="Ren Y."/>
            <person name="Zhang Y."/>
            <person name="Wang H."/>
            <person name="Li S."/>
            <person name="Jiang F."/>
            <person name="Yin L."/>
            <person name="Zhang G."/>
            <person name="Qian W."/>
            <person name="Fan W."/>
        </authorList>
    </citation>
    <scope>NUCLEOTIDE SEQUENCE [LARGE SCALE GENOMIC DNA]</scope>
    <source>
        <strain evidence="2">SZHN2017</strain>
        <tissue evidence="2">Muscle</tissue>
    </source>
</reference>
<feature type="compositionally biased region" description="Basic and acidic residues" evidence="1">
    <location>
        <begin position="155"/>
        <end position="166"/>
    </location>
</feature>
<feature type="compositionally biased region" description="Basic and acidic residues" evidence="1">
    <location>
        <begin position="1"/>
        <end position="10"/>
    </location>
</feature>
<feature type="region of interest" description="Disordered" evidence="1">
    <location>
        <begin position="1"/>
        <end position="179"/>
    </location>
</feature>
<accession>A0A2T7NI46</accession>
<feature type="compositionally biased region" description="Pro residues" evidence="1">
    <location>
        <begin position="17"/>
        <end position="28"/>
    </location>
</feature>
<sequence>MGEGQGDARRLFNLAASPPPPTSPPPLPSSDKDDAARFSDEEKGNGAGQNHAGDPHKKKKGGKGERKDSKGHERQEEGSGLAGRPPVARATVSCLGERTGHPTCGASGHLLLAPNQDQAPQLRRHQKSNERIRHKLQKQNIGSKADMEDEMTEVVEEKPERNDERAASSLPEKEDDNNILPFVDVARHAVDSLAIPAT</sequence>
<comment type="caution">
    <text evidence="2">The sequence shown here is derived from an EMBL/GenBank/DDBJ whole genome shotgun (WGS) entry which is preliminary data.</text>
</comment>
<name>A0A2T7NI46_POMCA</name>
<gene>
    <name evidence="2" type="ORF">C0Q70_18987</name>
</gene>
<dbReference type="Proteomes" id="UP000245119">
    <property type="component" value="Linkage Group LG12"/>
</dbReference>
<feature type="compositionally biased region" description="Basic residues" evidence="1">
    <location>
        <begin position="122"/>
        <end position="137"/>
    </location>
</feature>
<dbReference type="AlphaFoldDB" id="A0A2T7NI46"/>
<organism evidence="2 3">
    <name type="scientific">Pomacea canaliculata</name>
    <name type="common">Golden apple snail</name>
    <dbReference type="NCBI Taxonomy" id="400727"/>
    <lineage>
        <taxon>Eukaryota</taxon>
        <taxon>Metazoa</taxon>
        <taxon>Spiralia</taxon>
        <taxon>Lophotrochozoa</taxon>
        <taxon>Mollusca</taxon>
        <taxon>Gastropoda</taxon>
        <taxon>Caenogastropoda</taxon>
        <taxon>Architaenioglossa</taxon>
        <taxon>Ampullarioidea</taxon>
        <taxon>Ampullariidae</taxon>
        <taxon>Pomacea</taxon>
    </lineage>
</organism>